<dbReference type="EMBL" id="KL142367">
    <property type="protein sequence ID" value="KDR85672.1"/>
    <property type="molecule type" value="Genomic_DNA"/>
</dbReference>
<evidence type="ECO:0000313" key="2">
    <source>
        <dbReference type="Proteomes" id="UP000027222"/>
    </source>
</evidence>
<gene>
    <name evidence="1" type="ORF">GALMADRAFT_234676</name>
</gene>
<dbReference type="AlphaFoldDB" id="A0A067TTL1"/>
<evidence type="ECO:0000313" key="1">
    <source>
        <dbReference type="EMBL" id="KDR85672.1"/>
    </source>
</evidence>
<accession>A0A067TTL1</accession>
<sequence length="97" mass="10932">MHARRRRLNKGRRSGKIAKFNEGTFSEVTSSTTYTTKMSIHDLVVRDVIPTTEDKRGTTVQRKPPLVDGNGVESKGKFEWKWKVGSSVKVNPIRVGC</sequence>
<proteinExistence type="predicted"/>
<dbReference type="HOGENOM" id="CLU_2346817_0_0_1"/>
<organism evidence="1 2">
    <name type="scientific">Galerina marginata (strain CBS 339.88)</name>
    <dbReference type="NCBI Taxonomy" id="685588"/>
    <lineage>
        <taxon>Eukaryota</taxon>
        <taxon>Fungi</taxon>
        <taxon>Dikarya</taxon>
        <taxon>Basidiomycota</taxon>
        <taxon>Agaricomycotina</taxon>
        <taxon>Agaricomycetes</taxon>
        <taxon>Agaricomycetidae</taxon>
        <taxon>Agaricales</taxon>
        <taxon>Agaricineae</taxon>
        <taxon>Strophariaceae</taxon>
        <taxon>Galerina</taxon>
    </lineage>
</organism>
<dbReference type="OrthoDB" id="10068793at2759"/>
<protein>
    <submittedName>
        <fullName evidence="1">Uncharacterized protein</fullName>
    </submittedName>
</protein>
<keyword evidence="2" id="KW-1185">Reference proteome</keyword>
<dbReference type="Proteomes" id="UP000027222">
    <property type="component" value="Unassembled WGS sequence"/>
</dbReference>
<dbReference type="STRING" id="685588.A0A067TTL1"/>
<reference evidence="2" key="1">
    <citation type="journal article" date="2014" name="Proc. Natl. Acad. Sci. U.S.A.">
        <title>Extensive sampling of basidiomycete genomes demonstrates inadequacy of the white-rot/brown-rot paradigm for wood decay fungi.</title>
        <authorList>
            <person name="Riley R."/>
            <person name="Salamov A.A."/>
            <person name="Brown D.W."/>
            <person name="Nagy L.G."/>
            <person name="Floudas D."/>
            <person name="Held B.W."/>
            <person name="Levasseur A."/>
            <person name="Lombard V."/>
            <person name="Morin E."/>
            <person name="Otillar R."/>
            <person name="Lindquist E.A."/>
            <person name="Sun H."/>
            <person name="LaButti K.M."/>
            <person name="Schmutz J."/>
            <person name="Jabbour D."/>
            <person name="Luo H."/>
            <person name="Baker S.E."/>
            <person name="Pisabarro A.G."/>
            <person name="Walton J.D."/>
            <person name="Blanchette R.A."/>
            <person name="Henrissat B."/>
            <person name="Martin F."/>
            <person name="Cullen D."/>
            <person name="Hibbett D.S."/>
            <person name="Grigoriev I.V."/>
        </authorList>
    </citation>
    <scope>NUCLEOTIDE SEQUENCE [LARGE SCALE GENOMIC DNA]</scope>
    <source>
        <strain evidence="2">CBS 339.88</strain>
    </source>
</reference>
<name>A0A067TTL1_GALM3</name>